<evidence type="ECO:0000256" key="7">
    <source>
        <dbReference type="SAM" id="Phobius"/>
    </source>
</evidence>
<accession>A0A1L0AXN5</accession>
<evidence type="ECO:0000256" key="6">
    <source>
        <dbReference type="SAM" id="MobiDB-lite"/>
    </source>
</evidence>
<dbReference type="OrthoDB" id="3970610at2759"/>
<dbReference type="GO" id="GO:0010961">
    <property type="term" value="P:intracellular magnesium ion homeostasis"/>
    <property type="evidence" value="ECO:0007669"/>
    <property type="project" value="TreeGrafter"/>
</dbReference>
<proteinExistence type="inferred from homology"/>
<sequence>MSSNKHNNLKYTDNPYHQPKSSMLGRRSSIVSNVPSYMTSLSSINTGVSDDEHNSDHENMDEDDVWYPMEPLKTNVSTQSSFGGSMGGTEAAYASGNMVYDAKDEHGTSNYSSTDSFEYNVLEKFSFEECIDLYNRKHPKNPILNTNLKLQTSAVSSELSNNRVTFGHMNKIEDDDIEEKTSDLLVSNSSDPSLKSCTKDFTEEEILPTNYVVPNRFSLFHLSSDSTIHAPIIPSLLLRSQYDSFEGLLKNNWWLHSTSPTDEELKKICKNFKIHPLTIEDIRLQEIREKVNFFPNYYFISYPTFKNLEIVPVYIIVFHNGGGILTFQFGDEEVTHFKTVRKRVRQLREVLKVNADWISYAIIDDITDSFQPAITDLELEADVIEDSVFIARDLNFKEMLQRIGESRRKTMTLMRLLSGKNDVIKMFMKRFNSNHSNETTDYRTDISLYLGDIQDHILTMHSNLLSFEKIFSRSHSNYLAQLQVESFNANNRSSEILSRVTLIGTLLLPMNVIPSLFGMNVKVPGDKQTSYWWFIGVILLLVALCIVTFVVSSIWMKKIKNPDTLNEIGEDQNKKWIQILMEYRPFVYLRRKNPLDDYKSEISREVEEITSRLPPLPRYHSRN</sequence>
<keyword evidence="4 7" id="KW-1133">Transmembrane helix</keyword>
<evidence type="ECO:0000256" key="3">
    <source>
        <dbReference type="ARBA" id="ARBA00022692"/>
    </source>
</evidence>
<dbReference type="Gene3D" id="3.30.460.20">
    <property type="entry name" value="CorA soluble domain-like"/>
    <property type="match status" value="1"/>
</dbReference>
<evidence type="ECO:0008006" key="10">
    <source>
        <dbReference type="Google" id="ProtNLM"/>
    </source>
</evidence>
<dbReference type="VEuPathDB" id="FungiDB:HGUI_00524"/>
<keyword evidence="5 7" id="KW-0472">Membrane</keyword>
<reference evidence="9" key="1">
    <citation type="submission" date="2016-11" db="EMBL/GenBank/DDBJ databases">
        <authorList>
            <person name="Guldener U."/>
        </authorList>
    </citation>
    <scope>NUCLEOTIDE SEQUENCE [LARGE SCALE GENOMIC DNA]</scope>
</reference>
<feature type="compositionally biased region" description="Polar residues" evidence="6">
    <location>
        <begin position="1"/>
        <end position="11"/>
    </location>
</feature>
<dbReference type="Proteomes" id="UP000183365">
    <property type="component" value="Unassembled WGS sequence"/>
</dbReference>
<dbReference type="SUPFAM" id="SSF143865">
    <property type="entry name" value="CorA soluble domain-like"/>
    <property type="match status" value="1"/>
</dbReference>
<dbReference type="Gene3D" id="1.20.58.340">
    <property type="entry name" value="Magnesium transport protein CorA, transmembrane region"/>
    <property type="match status" value="2"/>
</dbReference>
<evidence type="ECO:0000256" key="5">
    <source>
        <dbReference type="ARBA" id="ARBA00023136"/>
    </source>
</evidence>
<dbReference type="SUPFAM" id="SSF144083">
    <property type="entry name" value="Magnesium transport protein CorA, transmembrane region"/>
    <property type="match status" value="1"/>
</dbReference>
<evidence type="ECO:0000313" key="8">
    <source>
        <dbReference type="EMBL" id="SGZ38324.1"/>
    </source>
</evidence>
<dbReference type="InterPro" id="IPR045861">
    <property type="entry name" value="CorA_cytoplasmic_dom"/>
</dbReference>
<gene>
    <name evidence="8" type="ORF">HGUI_00524</name>
</gene>
<dbReference type="InterPro" id="IPR045863">
    <property type="entry name" value="CorA_TM1_TM2"/>
</dbReference>
<protein>
    <recommendedName>
        <fullName evidence="10">Magnesium transporter ALR2</fullName>
    </recommendedName>
</protein>
<comment type="similarity">
    <text evidence="2">Belongs to the CorA metal ion transporter (MIT) (TC 1.A.35) family.</text>
</comment>
<keyword evidence="3 7" id="KW-0812">Transmembrane</keyword>
<dbReference type="Pfam" id="PF01544">
    <property type="entry name" value="CorA"/>
    <property type="match status" value="1"/>
</dbReference>
<feature type="region of interest" description="Disordered" evidence="6">
    <location>
        <begin position="1"/>
        <end position="25"/>
    </location>
</feature>
<evidence type="ECO:0000256" key="1">
    <source>
        <dbReference type="ARBA" id="ARBA00004141"/>
    </source>
</evidence>
<name>A0A1L0AXN5_9ASCO</name>
<dbReference type="AlphaFoldDB" id="A0A1L0AXN5"/>
<organism evidence="8 9">
    <name type="scientific">Hanseniaspora guilliermondii</name>
    <dbReference type="NCBI Taxonomy" id="56406"/>
    <lineage>
        <taxon>Eukaryota</taxon>
        <taxon>Fungi</taxon>
        <taxon>Dikarya</taxon>
        <taxon>Ascomycota</taxon>
        <taxon>Saccharomycotina</taxon>
        <taxon>Saccharomycetes</taxon>
        <taxon>Saccharomycodales</taxon>
        <taxon>Saccharomycodaceae</taxon>
        <taxon>Hanseniaspora</taxon>
    </lineage>
</organism>
<feature type="transmembrane region" description="Helical" evidence="7">
    <location>
        <begin position="531"/>
        <end position="551"/>
    </location>
</feature>
<dbReference type="PANTHER" id="PTHR21535:SF55">
    <property type="entry name" value="MAGNESIUM TRANSPORTER ALR1-RELATED"/>
    <property type="match status" value="1"/>
</dbReference>
<dbReference type="PANTHER" id="PTHR21535">
    <property type="entry name" value="MAGNESIUM AND COBALT TRANSPORT PROTEIN/MITOCHONDRIAL IMPORT INNER MEMBRANE TRANSLOCASE SUBUNIT TIM8"/>
    <property type="match status" value="1"/>
</dbReference>
<keyword evidence="9" id="KW-1185">Reference proteome</keyword>
<feature type="transmembrane region" description="Helical" evidence="7">
    <location>
        <begin position="500"/>
        <end position="519"/>
    </location>
</feature>
<dbReference type="GO" id="GO:0005886">
    <property type="term" value="C:plasma membrane"/>
    <property type="evidence" value="ECO:0007669"/>
    <property type="project" value="TreeGrafter"/>
</dbReference>
<dbReference type="InterPro" id="IPR044089">
    <property type="entry name" value="Alr1-like"/>
</dbReference>
<dbReference type="InterPro" id="IPR002523">
    <property type="entry name" value="MgTranspt_CorA/ZnTranspt_ZntB"/>
</dbReference>
<dbReference type="CDD" id="cd12829">
    <property type="entry name" value="Alr1p-like"/>
    <property type="match status" value="1"/>
</dbReference>
<comment type="subcellular location">
    <subcellularLocation>
        <location evidence="1">Membrane</location>
        <topology evidence="1">Multi-pass membrane protein</topology>
    </subcellularLocation>
</comment>
<evidence type="ECO:0000256" key="4">
    <source>
        <dbReference type="ARBA" id="ARBA00022989"/>
    </source>
</evidence>
<dbReference type="GO" id="GO:0015095">
    <property type="term" value="F:magnesium ion transmembrane transporter activity"/>
    <property type="evidence" value="ECO:0007669"/>
    <property type="project" value="InterPro"/>
</dbReference>
<evidence type="ECO:0000256" key="2">
    <source>
        <dbReference type="ARBA" id="ARBA00009765"/>
    </source>
</evidence>
<dbReference type="EMBL" id="FQNF01000006">
    <property type="protein sequence ID" value="SGZ38324.1"/>
    <property type="molecule type" value="Genomic_DNA"/>
</dbReference>
<evidence type="ECO:0000313" key="9">
    <source>
        <dbReference type="Proteomes" id="UP000183365"/>
    </source>
</evidence>